<feature type="transmembrane region" description="Helical" evidence="8">
    <location>
        <begin position="433"/>
        <end position="458"/>
    </location>
</feature>
<keyword evidence="6 8" id="KW-0472">Membrane</keyword>
<evidence type="ECO:0000256" key="4">
    <source>
        <dbReference type="ARBA" id="ARBA00022692"/>
    </source>
</evidence>
<feature type="transmembrane region" description="Helical" evidence="8">
    <location>
        <begin position="505"/>
        <end position="528"/>
    </location>
</feature>
<name>A0ABM1W2B2_APLCA</name>
<keyword evidence="9" id="KW-1185">Reference proteome</keyword>
<dbReference type="PANTHER" id="PTHR10010:SF46">
    <property type="entry name" value="SODIUM-DEPENDENT PHOSPHATE TRANSPORT PROTEIN 2B"/>
    <property type="match status" value="1"/>
</dbReference>
<evidence type="ECO:0000313" key="9">
    <source>
        <dbReference type="Proteomes" id="UP000694888"/>
    </source>
</evidence>
<dbReference type="RefSeq" id="XP_035828805.1">
    <property type="nucleotide sequence ID" value="XM_035972912.1"/>
</dbReference>
<keyword evidence="4 8" id="KW-0812">Transmembrane</keyword>
<evidence type="ECO:0000256" key="5">
    <source>
        <dbReference type="ARBA" id="ARBA00022989"/>
    </source>
</evidence>
<comment type="similarity">
    <text evidence="2">Belongs to the SLC34A transporter family.</text>
</comment>
<organism evidence="9 10">
    <name type="scientific">Aplysia californica</name>
    <name type="common">California sea hare</name>
    <dbReference type="NCBI Taxonomy" id="6500"/>
    <lineage>
        <taxon>Eukaryota</taxon>
        <taxon>Metazoa</taxon>
        <taxon>Spiralia</taxon>
        <taxon>Lophotrochozoa</taxon>
        <taxon>Mollusca</taxon>
        <taxon>Gastropoda</taxon>
        <taxon>Heterobranchia</taxon>
        <taxon>Euthyneura</taxon>
        <taxon>Tectipleura</taxon>
        <taxon>Aplysiida</taxon>
        <taxon>Aplysioidea</taxon>
        <taxon>Aplysiidae</taxon>
        <taxon>Aplysia</taxon>
    </lineage>
</organism>
<feature type="transmembrane region" description="Helical" evidence="8">
    <location>
        <begin position="97"/>
        <end position="118"/>
    </location>
</feature>
<comment type="subcellular location">
    <subcellularLocation>
        <location evidence="1">Apical cell membrane</location>
        <topology evidence="1">Multi-pass membrane protein</topology>
    </subcellularLocation>
</comment>
<keyword evidence="3" id="KW-1003">Cell membrane</keyword>
<protein>
    <submittedName>
        <fullName evidence="10">Sodium-dependent phosphate transport protein 2A</fullName>
    </submittedName>
</protein>
<dbReference type="InterPro" id="IPR003841">
    <property type="entry name" value="Na/Pi_transpt"/>
</dbReference>
<feature type="transmembrane region" description="Helical" evidence="8">
    <location>
        <begin position="384"/>
        <end position="406"/>
    </location>
</feature>
<keyword evidence="5 8" id="KW-1133">Transmembrane helix</keyword>
<feature type="transmembrane region" description="Helical" evidence="8">
    <location>
        <begin position="221"/>
        <end position="242"/>
    </location>
</feature>
<evidence type="ECO:0000256" key="3">
    <source>
        <dbReference type="ARBA" id="ARBA00022475"/>
    </source>
</evidence>
<feature type="transmembrane region" description="Helical" evidence="8">
    <location>
        <begin position="574"/>
        <end position="597"/>
    </location>
</feature>
<feature type="transmembrane region" description="Helical" evidence="8">
    <location>
        <begin position="479"/>
        <end position="499"/>
    </location>
</feature>
<feature type="region of interest" description="Disordered" evidence="7">
    <location>
        <begin position="646"/>
        <end position="713"/>
    </location>
</feature>
<evidence type="ECO:0000256" key="6">
    <source>
        <dbReference type="ARBA" id="ARBA00023136"/>
    </source>
</evidence>
<feature type="compositionally biased region" description="Acidic residues" evidence="7">
    <location>
        <begin position="648"/>
        <end position="660"/>
    </location>
</feature>
<dbReference type="Pfam" id="PF02690">
    <property type="entry name" value="Na_Pi_cotrans"/>
    <property type="match status" value="2"/>
</dbReference>
<accession>A0ABM1W2B2</accession>
<dbReference type="Proteomes" id="UP000694888">
    <property type="component" value="Unplaced"/>
</dbReference>
<proteinExistence type="inferred from homology"/>
<evidence type="ECO:0000256" key="2">
    <source>
        <dbReference type="ARBA" id="ARBA00005808"/>
    </source>
</evidence>
<dbReference type="GeneID" id="101848002"/>
<evidence type="ECO:0000256" key="1">
    <source>
        <dbReference type="ARBA" id="ARBA00004424"/>
    </source>
</evidence>
<dbReference type="NCBIfam" id="TIGR01013">
    <property type="entry name" value="2a58"/>
    <property type="match status" value="1"/>
</dbReference>
<dbReference type="NCBIfam" id="NF037997">
    <property type="entry name" value="Na_Pi_symport"/>
    <property type="match status" value="1"/>
</dbReference>
<feature type="region of interest" description="Disordered" evidence="7">
    <location>
        <begin position="47"/>
        <end position="73"/>
    </location>
</feature>
<dbReference type="Gene3D" id="1.10.640.10">
    <property type="entry name" value="Haem peroxidase domain superfamily, animal type"/>
    <property type="match status" value="1"/>
</dbReference>
<sequence>MKFFQRTKFRPEPMGSSVLMTFFAQHFTHMFFKTDYKKGHGVTWSGHGVPNGHDAATNDMENGDVSKGKLEEQDGDTDSVAFGDMTPSQKCHSVTKVLVKVALFLCCLYIFICSLGLLESSFQLLGGKTAGTAFSSGILSNPLAGLMIGVIATVLVQSSSTSSSIVVTMVASGIIPIKKAVPIIMGVNIGTSVTNTLVSLVQASNREHFRRAFAGATVHDMFNWLCVIVLLPLEIAVGYLYWLSGLIVDSMVLEGNNEKPPDMLKAITNGFIDAIVQIHKDRINEAAASSNGTEVGHVLKRWCVKKTISINQTSLHPDDVFVDCYSLPPDSPLNQTCELALADPLTDGRNVSLTVQWTSVKEINFTQEVERCDSLFSQTDLSDAAAGGILLVISLGLLLGALLLIVKLLNSMLSGSVCKVIQKTINSDFPGPFAYFTGYVALLVGCGMTIIVQSSSVFTSTLTPMVGLGIVSVERMYPMTLGSNIGTTVTAILAAVSQSGEKLRLALQISLCHLFFNISGLILFYPIPFMRLPIGMAKVLGKVTSKHRWFAIVYLVFMFIIFPGSVFALSYAGWIYLGAVGGPILLIFLFIVLVNALQKKKPRLLPTKLQNWNFLPVWCHSLKPIERLIERVFRCKYCQTLQQASKEDNDDESGTDEIDSIEDKTHVPDFSQSQDDQQTENSFKDNQYRNGVITSDKENLGVVNNGFKSDTPL</sequence>
<evidence type="ECO:0000256" key="8">
    <source>
        <dbReference type="SAM" id="Phobius"/>
    </source>
</evidence>
<feature type="transmembrane region" description="Helical" evidence="8">
    <location>
        <begin position="549"/>
        <end position="568"/>
    </location>
</feature>
<evidence type="ECO:0000256" key="7">
    <source>
        <dbReference type="SAM" id="MobiDB-lite"/>
    </source>
</evidence>
<evidence type="ECO:0000313" key="10">
    <source>
        <dbReference type="RefSeq" id="XP_035828805.1"/>
    </source>
</evidence>
<feature type="transmembrane region" description="Helical" evidence="8">
    <location>
        <begin position="138"/>
        <end position="159"/>
    </location>
</feature>
<gene>
    <name evidence="10" type="primary">LOC101848002</name>
</gene>
<dbReference type="InterPro" id="IPR037120">
    <property type="entry name" value="Haem_peroxidase_sf_animal"/>
</dbReference>
<dbReference type="PANTHER" id="PTHR10010">
    <property type="entry name" value="SOLUTE CARRIER FAMILY 34 SODIUM PHOSPHATE , MEMBER 2-RELATED"/>
    <property type="match status" value="1"/>
</dbReference>
<reference evidence="10" key="1">
    <citation type="submission" date="2025-08" db="UniProtKB">
        <authorList>
            <consortium name="RefSeq"/>
        </authorList>
    </citation>
    <scope>IDENTIFICATION</scope>
</reference>
<feature type="compositionally biased region" description="Polar residues" evidence="7">
    <location>
        <begin position="670"/>
        <end position="681"/>
    </location>
</feature>